<organism evidence="2 3">
    <name type="scientific">Citricoccus parietis</name>
    <dbReference type="NCBI Taxonomy" id="592307"/>
    <lineage>
        <taxon>Bacteria</taxon>
        <taxon>Bacillati</taxon>
        <taxon>Actinomycetota</taxon>
        <taxon>Actinomycetes</taxon>
        <taxon>Micrococcales</taxon>
        <taxon>Micrococcaceae</taxon>
        <taxon>Citricoccus</taxon>
    </lineage>
</organism>
<dbReference type="EMBL" id="JBHMFI010000001">
    <property type="protein sequence ID" value="MFB9071825.1"/>
    <property type="molecule type" value="Genomic_DNA"/>
</dbReference>
<evidence type="ECO:0000313" key="3">
    <source>
        <dbReference type="Proteomes" id="UP001589575"/>
    </source>
</evidence>
<keyword evidence="3" id="KW-1185">Reference proteome</keyword>
<feature type="region of interest" description="Disordered" evidence="1">
    <location>
        <begin position="1"/>
        <end position="35"/>
    </location>
</feature>
<sequence length="64" mass="6698">MGSACPRCRTPRVRRTSTGTPGSRTMVASGAGREPNTLPLSRVEWSCGFMLLPPEAAAAVPLSP</sequence>
<reference evidence="2 3" key="1">
    <citation type="submission" date="2024-09" db="EMBL/GenBank/DDBJ databases">
        <authorList>
            <person name="Sun Q."/>
            <person name="Mori K."/>
        </authorList>
    </citation>
    <scope>NUCLEOTIDE SEQUENCE [LARGE SCALE GENOMIC DNA]</scope>
    <source>
        <strain evidence="2 3">CCM 7609</strain>
    </source>
</reference>
<gene>
    <name evidence="2" type="ORF">ACFFX0_11680</name>
</gene>
<name>A0ABV5FYT0_9MICC</name>
<accession>A0ABV5FYT0</accession>
<comment type="caution">
    <text evidence="2">The sequence shown here is derived from an EMBL/GenBank/DDBJ whole genome shotgun (WGS) entry which is preliminary data.</text>
</comment>
<dbReference type="Proteomes" id="UP001589575">
    <property type="component" value="Unassembled WGS sequence"/>
</dbReference>
<protein>
    <submittedName>
        <fullName evidence="2">Uncharacterized protein</fullName>
    </submittedName>
</protein>
<feature type="compositionally biased region" description="Low complexity" evidence="1">
    <location>
        <begin position="16"/>
        <end position="25"/>
    </location>
</feature>
<proteinExistence type="predicted"/>
<evidence type="ECO:0000256" key="1">
    <source>
        <dbReference type="SAM" id="MobiDB-lite"/>
    </source>
</evidence>
<evidence type="ECO:0000313" key="2">
    <source>
        <dbReference type="EMBL" id="MFB9071825.1"/>
    </source>
</evidence>